<dbReference type="Pfam" id="PF03398">
    <property type="entry name" value="Ist1"/>
    <property type="match status" value="2"/>
</dbReference>
<dbReference type="EMBL" id="KZ826317">
    <property type="protein sequence ID" value="PYI11840.1"/>
    <property type="molecule type" value="Genomic_DNA"/>
</dbReference>
<sequence>MSDYTQGPYAPIRSRSPFAPPHAPFSNPQGLKSLDSLASRSTLYFLPNDILEDQTDDAAARAHHKHLNKMPPRDIDDKLLLAGLETKWDPADRLAVPHLNIPKARQDDHGPPSPCQSCVSISSSAALSPSTTEWRFKPLPPVPGIEWRAKLPQATVPDGLYASTFGTPAYDAPSCDACIDIQAHYSSTSCSTVRCGTPAYHTTSHDANIIEFPTYNSSSSSRTLCCDTPAHDTSVHVIATDNPPTYDPPTYNPSTYDSSPFDTPIYSPSAHDPPADDSNPRYQGSYEFEKRTEQLPLFPSDHGYGRSPNRLSPADMDPQQKQPVKKSSNQELKQDNDDKPLWRTLKAGVRRVLTRKAVSHDGGAFKAGKFGKNKHKNARRASIIVRMSTIPPMQHPPEDRGGPGFLDEKEDEGHYEDAIKRMKNVLASLLEDGYSMDVILQAEANQQFLRSLFTRVQNEPLLGVDTGPPIPSPPTSHSSLPSDHTCPPLAHEIDESVKQPADQLVDYPIDHPFNPSVDPFFDRPIPQPSLRGDNESSWEYVGYGEDDTFTEGAPSIDDLDDLFSFAQTSKATYHVFKRHELPLMENTIRRRSPAAWELRQMSDINQQADAQDMPSATVYYRAVTRDLRALATLKGLMMTYCRAVMRTSSYMALSRPSGPDARRLDDAIWRVWTFCFLFGMQTGQENDMDGQVSWLRGEVLSPFQPCPDPKDVSSILFDPPPGFGEGNPGGLSVSDMQDMDEIWTCLKYMLGFLRGETERARRFGVFQNAGVAPERNQGMIVLHEWINYLLTLGPEAVVELAPLGPDTHPETTFQRAMSRGWTTWEAPRPGGTRSAFLTDALGRVSGGLRRLEELQTTLWYNSLHHMVNSTKLTSTLHLLIPRLRLLQKKDTASSVVQRRDLSALLAENRSTSARIRVENVIATDTAVEVMEMVELYCELLLARANVLDQAAFGEKGTIARSRARIEAQKQHAPSSSAAAAAKKSSGSGFSFWGFGRKDTTTTTTTQSAVRDNTKDDGEGEGNGSGSGEEEKEGYIDLALDEAAAVIFYSYPRFPHDIREMTILRGLLSDRWGKDFMMLAQENKLEDVRVPERLLKGLRVRPPTPELVDSYLLEIARAYGVTWPVDTKSSSWVDGDVPGLMEAEEGKDGSEGEGGDGDGDGGLPSTPRKIESEARRASETVELNKATPPRGLFSEGKSPVSVAPPGPRTDNLNPRVKVPGEDMSRDSTQGPTKPGKSDIPELDELTRRFAALRR</sequence>
<dbReference type="STRING" id="1448318.A0A319EQ86"/>
<name>A0A319EQ86_ASPSB</name>
<organism evidence="3 4">
    <name type="scientific">Aspergillus sclerotiicarbonarius (strain CBS 121057 / IBT 28362)</name>
    <dbReference type="NCBI Taxonomy" id="1448318"/>
    <lineage>
        <taxon>Eukaryota</taxon>
        <taxon>Fungi</taxon>
        <taxon>Dikarya</taxon>
        <taxon>Ascomycota</taxon>
        <taxon>Pezizomycotina</taxon>
        <taxon>Eurotiomycetes</taxon>
        <taxon>Eurotiomycetidae</taxon>
        <taxon>Eurotiales</taxon>
        <taxon>Aspergillaceae</taxon>
        <taxon>Aspergillus</taxon>
        <taxon>Aspergillus subgen. Circumdati</taxon>
    </lineage>
</organism>
<feature type="region of interest" description="Disordered" evidence="2">
    <location>
        <begin position="466"/>
        <end position="489"/>
    </location>
</feature>
<evidence type="ECO:0000256" key="2">
    <source>
        <dbReference type="SAM" id="MobiDB-lite"/>
    </source>
</evidence>
<dbReference type="OrthoDB" id="5376710at2759"/>
<evidence type="ECO:0000313" key="4">
    <source>
        <dbReference type="Proteomes" id="UP000248423"/>
    </source>
</evidence>
<feature type="region of interest" description="Disordered" evidence="2">
    <location>
        <begin position="237"/>
        <end position="343"/>
    </location>
</feature>
<feature type="compositionally biased region" description="Basic and acidic residues" evidence="2">
    <location>
        <begin position="1234"/>
        <end position="1246"/>
    </location>
</feature>
<dbReference type="AlphaFoldDB" id="A0A319EQ86"/>
<comment type="similarity">
    <text evidence="1">Belongs to the IST1 family.</text>
</comment>
<accession>A0A319EQ86</accession>
<proteinExistence type="inferred from homology"/>
<dbReference type="PANTHER" id="PTHR12161">
    <property type="entry name" value="IST1 FAMILY MEMBER"/>
    <property type="match status" value="1"/>
</dbReference>
<dbReference type="InterPro" id="IPR042277">
    <property type="entry name" value="IST1-like"/>
</dbReference>
<dbReference type="InterPro" id="IPR005061">
    <property type="entry name" value="Ist1"/>
</dbReference>
<feature type="region of interest" description="Disordered" evidence="2">
    <location>
        <begin position="390"/>
        <end position="412"/>
    </location>
</feature>
<dbReference type="VEuPathDB" id="FungiDB:BO78DRAFT_382482"/>
<feature type="region of interest" description="Disordered" evidence="2">
    <location>
        <begin position="1001"/>
        <end position="1031"/>
    </location>
</feature>
<keyword evidence="4" id="KW-1185">Reference proteome</keyword>
<feature type="region of interest" description="Disordered" evidence="2">
    <location>
        <begin position="1"/>
        <end position="31"/>
    </location>
</feature>
<dbReference type="Gene3D" id="1.20.1260.60">
    <property type="entry name" value="Vacuolar protein sorting-associated protein Ist1"/>
    <property type="match status" value="1"/>
</dbReference>
<dbReference type="GO" id="GO:0015031">
    <property type="term" value="P:protein transport"/>
    <property type="evidence" value="ECO:0007669"/>
    <property type="project" value="InterPro"/>
</dbReference>
<reference evidence="3 4" key="1">
    <citation type="submission" date="2018-02" db="EMBL/GenBank/DDBJ databases">
        <title>The genomes of Aspergillus section Nigri reveals drivers in fungal speciation.</title>
        <authorList>
            <consortium name="DOE Joint Genome Institute"/>
            <person name="Vesth T.C."/>
            <person name="Nybo J."/>
            <person name="Theobald S."/>
            <person name="Brandl J."/>
            <person name="Frisvad J.C."/>
            <person name="Nielsen K.F."/>
            <person name="Lyhne E.K."/>
            <person name="Kogle M.E."/>
            <person name="Kuo A."/>
            <person name="Riley R."/>
            <person name="Clum A."/>
            <person name="Nolan M."/>
            <person name="Lipzen A."/>
            <person name="Salamov A."/>
            <person name="Henrissat B."/>
            <person name="Wiebenga A."/>
            <person name="De vries R.P."/>
            <person name="Grigoriev I.V."/>
            <person name="Mortensen U.H."/>
            <person name="Andersen M.R."/>
            <person name="Baker S.E."/>
        </authorList>
    </citation>
    <scope>NUCLEOTIDE SEQUENCE [LARGE SCALE GENOMIC DNA]</scope>
    <source>
        <strain evidence="3 4">CBS 121057</strain>
    </source>
</reference>
<feature type="compositionally biased region" description="Polar residues" evidence="2">
    <location>
        <begin position="319"/>
        <end position="331"/>
    </location>
</feature>
<feature type="region of interest" description="Disordered" evidence="2">
    <location>
        <begin position="1131"/>
        <end position="1253"/>
    </location>
</feature>
<evidence type="ECO:0000313" key="3">
    <source>
        <dbReference type="EMBL" id="PYI11840.1"/>
    </source>
</evidence>
<gene>
    <name evidence="3" type="ORF">BO78DRAFT_382482</name>
</gene>
<feature type="compositionally biased region" description="Basic and acidic residues" evidence="2">
    <location>
        <begin position="332"/>
        <end position="341"/>
    </location>
</feature>
<feature type="compositionally biased region" description="Basic and acidic residues" evidence="2">
    <location>
        <begin position="1167"/>
        <end position="1178"/>
    </location>
</feature>
<protein>
    <submittedName>
        <fullName evidence="3">Uncharacterized protein</fullName>
    </submittedName>
</protein>
<dbReference type="PANTHER" id="PTHR12161:SF5">
    <property type="entry name" value="IST1 HOMOLOG"/>
    <property type="match status" value="1"/>
</dbReference>
<evidence type="ECO:0000256" key="1">
    <source>
        <dbReference type="ARBA" id="ARBA00005536"/>
    </source>
</evidence>
<dbReference type="Proteomes" id="UP000248423">
    <property type="component" value="Unassembled WGS sequence"/>
</dbReference>